<gene>
    <name evidence="2" type="ORF">CHK_0659</name>
</gene>
<dbReference type="AlphaFoldDB" id="A0A0M2NLJ1"/>
<comment type="caution">
    <text evidence="2">The sequence shown here is derived from an EMBL/GenBank/DDBJ whole genome shotgun (WGS) entry which is preliminary data.</text>
</comment>
<evidence type="ECO:0000256" key="1">
    <source>
        <dbReference type="SAM" id="Phobius"/>
    </source>
</evidence>
<keyword evidence="1" id="KW-1133">Transmembrane helix</keyword>
<reference evidence="2 3" key="1">
    <citation type="submission" date="2015-04" db="EMBL/GenBank/DDBJ databases">
        <title>Draft genome sequence of bacteremic isolate Catabacter hongkongensis type strain HKU16T.</title>
        <authorList>
            <person name="Lau S.K."/>
            <person name="Teng J.L."/>
            <person name="Huang Y."/>
            <person name="Curreem S.O."/>
            <person name="Tsui S.K."/>
            <person name="Woo P.C."/>
        </authorList>
    </citation>
    <scope>NUCLEOTIDE SEQUENCE [LARGE SCALE GENOMIC DNA]</scope>
    <source>
        <strain evidence="2 3">HKU16</strain>
    </source>
</reference>
<keyword evidence="1" id="KW-0812">Transmembrane</keyword>
<dbReference type="STRING" id="270498.CHK_0659"/>
<dbReference type="InterPro" id="IPR046113">
    <property type="entry name" value="DUF6050"/>
</dbReference>
<dbReference type="EMBL" id="LAYJ01000061">
    <property type="protein sequence ID" value="KKI51846.1"/>
    <property type="molecule type" value="Genomic_DNA"/>
</dbReference>
<keyword evidence="1" id="KW-0472">Membrane</keyword>
<feature type="transmembrane region" description="Helical" evidence="1">
    <location>
        <begin position="94"/>
        <end position="121"/>
    </location>
</feature>
<evidence type="ECO:0000313" key="2">
    <source>
        <dbReference type="EMBL" id="KKI51846.1"/>
    </source>
</evidence>
<evidence type="ECO:0000313" key="3">
    <source>
        <dbReference type="Proteomes" id="UP000034076"/>
    </source>
</evidence>
<dbReference type="OrthoDB" id="1825068at2"/>
<dbReference type="Proteomes" id="UP000034076">
    <property type="component" value="Unassembled WGS sequence"/>
</dbReference>
<dbReference type="RefSeq" id="WP_052740246.1">
    <property type="nucleotide sequence ID" value="NZ_LAYJ01000061.1"/>
</dbReference>
<feature type="transmembrane region" description="Helical" evidence="1">
    <location>
        <begin position="41"/>
        <end position="60"/>
    </location>
</feature>
<keyword evidence="3" id="KW-1185">Reference proteome</keyword>
<sequence>MKSGIYITECAECGAPCPDIFKIPLCHDCAVKKTRKEFLKFVVLPIVLALVLYWLATLIFETSEHRVAYTLLFMGVPYGIRRMFLWIIPVGHGLAGTVGIFALNIIVGAVIGVVVLAYQLIKAVVYIVKTIIAAVKIAGYKKIELMEV</sequence>
<dbReference type="Pfam" id="PF19517">
    <property type="entry name" value="DUF6050"/>
    <property type="match status" value="1"/>
</dbReference>
<protein>
    <submittedName>
        <fullName evidence="2">Uncharacterized protein</fullName>
    </submittedName>
</protein>
<name>A0A0M2NLJ1_9FIRM</name>
<accession>A0A0M2NLJ1</accession>
<proteinExistence type="predicted"/>
<organism evidence="2 3">
    <name type="scientific">Christensenella hongkongensis</name>
    <dbReference type="NCBI Taxonomy" id="270498"/>
    <lineage>
        <taxon>Bacteria</taxon>
        <taxon>Bacillati</taxon>
        <taxon>Bacillota</taxon>
        <taxon>Clostridia</taxon>
        <taxon>Christensenellales</taxon>
        <taxon>Christensenellaceae</taxon>
        <taxon>Christensenella</taxon>
    </lineage>
</organism>